<comment type="caution">
    <text evidence="2">The sequence shown here is derived from an EMBL/GenBank/DDBJ whole genome shotgun (WGS) entry which is preliminary data.</text>
</comment>
<protein>
    <submittedName>
        <fullName evidence="2">Uncharacterized protein</fullName>
    </submittedName>
</protein>
<evidence type="ECO:0000313" key="2">
    <source>
        <dbReference type="EMBL" id="KAG6371333.1"/>
    </source>
</evidence>
<accession>A0A8I3A4L0</accession>
<feature type="compositionally biased region" description="Acidic residues" evidence="1">
    <location>
        <begin position="14"/>
        <end position="23"/>
    </location>
</feature>
<dbReference type="EMBL" id="JAGFBS010000036">
    <property type="protein sequence ID" value="KAG6371333.1"/>
    <property type="molecule type" value="Genomic_DNA"/>
</dbReference>
<gene>
    <name evidence="2" type="ORF">JVT61DRAFT_9649</name>
</gene>
<evidence type="ECO:0000256" key="1">
    <source>
        <dbReference type="SAM" id="MobiDB-lite"/>
    </source>
</evidence>
<feature type="region of interest" description="Disordered" evidence="1">
    <location>
        <begin position="1"/>
        <end position="32"/>
    </location>
</feature>
<name>A0A8I3A4L0_9AGAM</name>
<evidence type="ECO:0000313" key="3">
    <source>
        <dbReference type="Proteomes" id="UP000683000"/>
    </source>
</evidence>
<dbReference type="Proteomes" id="UP000683000">
    <property type="component" value="Unassembled WGS sequence"/>
</dbReference>
<dbReference type="AlphaFoldDB" id="A0A8I3A4L0"/>
<proteinExistence type="predicted"/>
<keyword evidence="3" id="KW-1185">Reference proteome</keyword>
<reference evidence="2" key="1">
    <citation type="submission" date="2021-03" db="EMBL/GenBank/DDBJ databases">
        <title>Evolutionary innovations through gain and loss of genes in the ectomycorrhizal Boletales.</title>
        <authorList>
            <person name="Wu G."/>
            <person name="Miyauchi S."/>
            <person name="Morin E."/>
            <person name="Yang Z.-L."/>
            <person name="Xu J."/>
            <person name="Martin F.M."/>
        </authorList>
    </citation>
    <scope>NUCLEOTIDE SEQUENCE</scope>
    <source>
        <strain evidence="2">BR01</strain>
    </source>
</reference>
<organism evidence="2 3">
    <name type="scientific">Boletus reticuloceps</name>
    <dbReference type="NCBI Taxonomy" id="495285"/>
    <lineage>
        <taxon>Eukaryota</taxon>
        <taxon>Fungi</taxon>
        <taxon>Dikarya</taxon>
        <taxon>Basidiomycota</taxon>
        <taxon>Agaricomycotina</taxon>
        <taxon>Agaricomycetes</taxon>
        <taxon>Agaricomycetidae</taxon>
        <taxon>Boletales</taxon>
        <taxon>Boletineae</taxon>
        <taxon>Boletaceae</taxon>
        <taxon>Boletoideae</taxon>
        <taxon>Boletus</taxon>
    </lineage>
</organism>
<sequence>MSSLLPLQPKLTNDDDPSIEPSDETTTAFTYSSPKQPPLLTAWLFLVRNLLWKHAQSQRASELKTHDICPLHTNDNLIPPTKYELMLCGAAVGAHFTYIHIFSKKHVYLPVVSKLTILRPPNALLSSPHKYSCQRFTL</sequence>